<organism evidence="1 2">
    <name type="scientific">Boletus reticuloceps</name>
    <dbReference type="NCBI Taxonomy" id="495285"/>
    <lineage>
        <taxon>Eukaryota</taxon>
        <taxon>Fungi</taxon>
        <taxon>Dikarya</taxon>
        <taxon>Basidiomycota</taxon>
        <taxon>Agaricomycotina</taxon>
        <taxon>Agaricomycetes</taxon>
        <taxon>Agaricomycetidae</taxon>
        <taxon>Boletales</taxon>
        <taxon>Boletineae</taxon>
        <taxon>Boletaceae</taxon>
        <taxon>Boletoideae</taxon>
        <taxon>Boletus</taxon>
    </lineage>
</organism>
<comment type="caution">
    <text evidence="1">The sequence shown here is derived from an EMBL/GenBank/DDBJ whole genome shotgun (WGS) entry which is preliminary data.</text>
</comment>
<name>A0A8I3A662_9AGAM</name>
<dbReference type="AlphaFoldDB" id="A0A8I3A662"/>
<sequence length="65" mass="7812">MDVKYVNDKRLKIFLEIVRHHLSHASMTPPESSYETLTTQECAFSMLEALKLRRHLMFQLKWHPQ</sequence>
<evidence type="ECO:0000313" key="1">
    <source>
        <dbReference type="EMBL" id="KAG6373148.1"/>
    </source>
</evidence>
<accession>A0A8I3A662</accession>
<dbReference type="Proteomes" id="UP000683000">
    <property type="component" value="Unassembled WGS sequence"/>
</dbReference>
<gene>
    <name evidence="1" type="ORF">JVT61DRAFT_6760</name>
</gene>
<proteinExistence type="predicted"/>
<protein>
    <submittedName>
        <fullName evidence="1">Uncharacterized protein</fullName>
    </submittedName>
</protein>
<dbReference type="EMBL" id="JAGFBS010000023">
    <property type="protein sequence ID" value="KAG6373148.1"/>
    <property type="molecule type" value="Genomic_DNA"/>
</dbReference>
<keyword evidence="2" id="KW-1185">Reference proteome</keyword>
<evidence type="ECO:0000313" key="2">
    <source>
        <dbReference type="Proteomes" id="UP000683000"/>
    </source>
</evidence>
<reference evidence="1" key="1">
    <citation type="submission" date="2021-03" db="EMBL/GenBank/DDBJ databases">
        <title>Evolutionary innovations through gain and loss of genes in the ectomycorrhizal Boletales.</title>
        <authorList>
            <person name="Wu G."/>
            <person name="Miyauchi S."/>
            <person name="Morin E."/>
            <person name="Yang Z.-L."/>
            <person name="Xu J."/>
            <person name="Martin F.M."/>
        </authorList>
    </citation>
    <scope>NUCLEOTIDE SEQUENCE</scope>
    <source>
        <strain evidence="1">BR01</strain>
    </source>
</reference>